<keyword evidence="7" id="KW-1133">Transmembrane helix</keyword>
<comment type="caution">
    <text evidence="9">The sequence shown here is derived from an EMBL/GenBank/DDBJ whole genome shotgun (WGS) entry which is preliminary data.</text>
</comment>
<dbReference type="SUPFAM" id="SSF55874">
    <property type="entry name" value="ATPase domain of HSP90 chaperone/DNA topoisomerase II/histidine kinase"/>
    <property type="match status" value="2"/>
</dbReference>
<dbReference type="Pfam" id="PF17139">
    <property type="entry name" value="DUF5112"/>
    <property type="match status" value="1"/>
</dbReference>
<evidence type="ECO:0000256" key="5">
    <source>
        <dbReference type="ARBA" id="ARBA00023012"/>
    </source>
</evidence>
<dbReference type="PROSITE" id="PS50109">
    <property type="entry name" value="HIS_KIN"/>
    <property type="match status" value="2"/>
</dbReference>
<dbReference type="PANTHER" id="PTHR43711:SF31">
    <property type="entry name" value="HISTIDINE KINASE"/>
    <property type="match status" value="1"/>
</dbReference>
<dbReference type="SUPFAM" id="SSF48452">
    <property type="entry name" value="TPR-like"/>
    <property type="match status" value="1"/>
</dbReference>
<evidence type="ECO:0000256" key="7">
    <source>
        <dbReference type="SAM" id="Phobius"/>
    </source>
</evidence>
<dbReference type="InterPro" id="IPR011990">
    <property type="entry name" value="TPR-like_helical_dom_sf"/>
</dbReference>
<evidence type="ECO:0000313" key="9">
    <source>
        <dbReference type="EMBL" id="MBM6759701.1"/>
    </source>
</evidence>
<keyword evidence="4" id="KW-0418">Kinase</keyword>
<organism evidence="9 10">
    <name type="scientific">Bacteroides mediterraneensis</name>
    <dbReference type="NCBI Taxonomy" id="1841856"/>
    <lineage>
        <taxon>Bacteria</taxon>
        <taxon>Pseudomonadati</taxon>
        <taxon>Bacteroidota</taxon>
        <taxon>Bacteroidia</taxon>
        <taxon>Bacteroidales</taxon>
        <taxon>Bacteroidaceae</taxon>
        <taxon>Bacteroides</taxon>
    </lineage>
</organism>
<dbReference type="InterPro" id="IPR019734">
    <property type="entry name" value="TPR_rpt"/>
</dbReference>
<dbReference type="Proteomes" id="UP000703295">
    <property type="component" value="Unassembled WGS sequence"/>
</dbReference>
<gene>
    <name evidence="9" type="ORF">H6A31_13605</name>
</gene>
<sequence>MLWPSCQCRLSQEDRVRVDSLNRVAYEVRYKDLSLSSRAATEALRLSDGYASGRAEALNNMGFCAFMRMDFEHAARLFQKASEASKNEIERLVADVGMMKICQRTSRNKEFYDYHNSAMQRLRRINEDRSSLEENGLEGRLNYALSEFYIVSGIYYYYLQQDKESMQAINAVPEEALKGDTAQWLYYVYMRGSGGMYEAPTREEVTLGEFGYLVQCLQVAQARGYIYFEANALQAMAELLVFRSNRELLSEKRAGLLRLVNPESLPVDSLPLVFAKEALGLFKRYGDWYQISGTYRTLATFYNYTGQPEKALVNLKKALNYVNLHHEKYYHCTDTLDRLQAYQPGGTTSIELQWINDEGINTVPEWIARLREQLSRTYSAMGCKAESDYNRNVYLDILDYTRQDKELESRYTALEKETRQLNVLLWLVAAGCLVLVVLFVWLNRSWREKNTVYLAELKRVLGLCQQITGAVPASATRREEVAEAVAEVMKPELKALFGVCDVCITFCEEGEAEEVPCHQGEGTPQVFELQAPGKSVTVGKLWMWLDAPVRKEEQALIRLLLPYLAWTLEHGLNLVSLDEEQKRLEKEQYLHELHLMENKRQNEVKKACLSIVTGIVPYIDRMVNEVRKLRSLPSGGDETLRKGKLVYIDELVTKINEYNDILALWIKMRQGTLSLHIENFDLEELFAIIAKGRRSFELKKQTLTVGDTTACVKADKALTLFMINTLVENARKYTQEGGRVSLSAEETSDYVEIAVEDNGPGLSEKDRSRILGEKVYDSGAIGMETATDAAELQRQKGHGFGLMNCKGIIEKYRKTNSVFAVCRFDIQSTLGKGSRFSFRLPKGARRMVGLLWLGFCLLVGVACSSKQQPVQPVPDSGKVAPYDSLLAIANDYANWVYECNVHGEHAAALVLADSVLYYMNAHYLRYSGKNGPLLRLEGEGDGAELAWLAESFDTDYFILLDVRNEAAVAALAVKDFRKYRYNNAAYASLYKRLSKDNSLEEYCLQMQRSASNKRIALSLFVLLVCGCLIAYYALYLRHRLHYRYNMEQVFVVNRTLFSAASGTEALGDEALEKMVRCMFNELNEILLLENMALAVYDEETCRLKTVCFAAEDGEEELHERLQRCYDSGQMQWTGATKWSFLPLWVETGGEKHCVGVLALKLARAYSREEDRLLVEMVCNYLAVMLYNVVVRVNRKFHDIELAQDEARRSLFEENQLHVQNMVLDNCLSTIKHETIYYPSRIKQVADRLSGDVTEAQRKELLENMAELVGYYKDIFTLLSSCASRQLEEVTFRRTEVSMEELAEGAGKYLKKTIRKRNFTLEWQAEVSPLWVTGDRVLLLFLLENLIDEAVRYEASGTLRLEVKEEDGFVRVDFIDTRRSYPQEVLNALFYPDKKRMCPSGDDSHLSGTEYLVCKQIIRDHDEYGGRRGCRINACAWNEGKGFSVWFTLPKRNKK</sequence>
<keyword evidence="7" id="KW-0812">Transmembrane</keyword>
<dbReference type="PROSITE" id="PS50005">
    <property type="entry name" value="TPR"/>
    <property type="match status" value="1"/>
</dbReference>
<evidence type="ECO:0000256" key="2">
    <source>
        <dbReference type="ARBA" id="ARBA00012438"/>
    </source>
</evidence>
<dbReference type="PANTHER" id="PTHR43711">
    <property type="entry name" value="TWO-COMPONENT HISTIDINE KINASE"/>
    <property type="match status" value="1"/>
</dbReference>
<keyword evidence="10" id="KW-1185">Reference proteome</keyword>
<dbReference type="SMART" id="SM00387">
    <property type="entry name" value="HATPase_c"/>
    <property type="match status" value="2"/>
</dbReference>
<keyword evidence="5" id="KW-0902">Two-component regulatory system</keyword>
<evidence type="ECO:0000256" key="4">
    <source>
        <dbReference type="ARBA" id="ARBA00022777"/>
    </source>
</evidence>
<evidence type="ECO:0000256" key="1">
    <source>
        <dbReference type="ARBA" id="ARBA00000085"/>
    </source>
</evidence>
<accession>A0ABS2EYS4</accession>
<dbReference type="InterPro" id="IPR003594">
    <property type="entry name" value="HATPase_dom"/>
</dbReference>
<evidence type="ECO:0000256" key="6">
    <source>
        <dbReference type="PROSITE-ProRule" id="PRU00339"/>
    </source>
</evidence>
<feature type="transmembrane region" description="Helical" evidence="7">
    <location>
        <begin position="1015"/>
        <end position="1036"/>
    </location>
</feature>
<dbReference type="SMART" id="SM00028">
    <property type="entry name" value="TPR"/>
    <property type="match status" value="2"/>
</dbReference>
<evidence type="ECO:0000256" key="3">
    <source>
        <dbReference type="ARBA" id="ARBA00022679"/>
    </source>
</evidence>
<dbReference type="Pfam" id="PF02518">
    <property type="entry name" value="HATPase_c"/>
    <property type="match status" value="2"/>
</dbReference>
<reference evidence="9 10" key="1">
    <citation type="journal article" date="2021" name="Sci. Rep.">
        <title>The distribution of antibiotic resistance genes in chicken gut microbiota commensals.</title>
        <authorList>
            <person name="Juricova H."/>
            <person name="Matiasovicova J."/>
            <person name="Kubasova T."/>
            <person name="Cejkova D."/>
            <person name="Rychlik I."/>
        </authorList>
    </citation>
    <scope>NUCLEOTIDE SEQUENCE [LARGE SCALE GENOMIC DNA]</scope>
    <source>
        <strain evidence="9 10">An801</strain>
    </source>
</reference>
<keyword evidence="3" id="KW-0808">Transferase</keyword>
<dbReference type="Gene3D" id="3.30.565.10">
    <property type="entry name" value="Histidine kinase-like ATPase, C-terminal domain"/>
    <property type="match status" value="2"/>
</dbReference>
<dbReference type="InterPro" id="IPR033406">
    <property type="entry name" value="DUF5113"/>
</dbReference>
<protein>
    <recommendedName>
        <fullName evidence="2">histidine kinase</fullName>
        <ecNumber evidence="2">2.7.13.3</ecNumber>
    </recommendedName>
</protein>
<comment type="catalytic activity">
    <reaction evidence="1">
        <text>ATP + protein L-histidine = ADP + protein N-phospho-L-histidine.</text>
        <dbReference type="EC" id="2.7.13.3"/>
    </reaction>
</comment>
<dbReference type="EMBL" id="JACJJW010000053">
    <property type="protein sequence ID" value="MBM6759701.1"/>
    <property type="molecule type" value="Genomic_DNA"/>
</dbReference>
<dbReference type="InterPro" id="IPR033405">
    <property type="entry name" value="DUF5112"/>
</dbReference>
<dbReference type="InterPro" id="IPR036890">
    <property type="entry name" value="HATPase_C_sf"/>
</dbReference>
<proteinExistence type="predicted"/>
<dbReference type="Pfam" id="PF17140">
    <property type="entry name" value="DUF5113"/>
    <property type="match status" value="2"/>
</dbReference>
<feature type="domain" description="Histidine kinase" evidence="8">
    <location>
        <begin position="621"/>
        <end position="844"/>
    </location>
</feature>
<dbReference type="InterPro" id="IPR005467">
    <property type="entry name" value="His_kinase_dom"/>
</dbReference>
<dbReference type="EC" id="2.7.13.3" evidence="2"/>
<feature type="transmembrane region" description="Helical" evidence="7">
    <location>
        <begin position="423"/>
        <end position="442"/>
    </location>
</feature>
<evidence type="ECO:0000313" key="10">
    <source>
        <dbReference type="Proteomes" id="UP000703295"/>
    </source>
</evidence>
<dbReference type="InterPro" id="IPR050736">
    <property type="entry name" value="Sensor_HK_Regulatory"/>
</dbReference>
<keyword evidence="6" id="KW-0802">TPR repeat</keyword>
<feature type="repeat" description="TPR" evidence="6">
    <location>
        <begin position="55"/>
        <end position="88"/>
    </location>
</feature>
<name>A0ABS2EYS4_9BACE</name>
<feature type="domain" description="Histidine kinase" evidence="8">
    <location>
        <begin position="1229"/>
        <end position="1452"/>
    </location>
</feature>
<evidence type="ECO:0000259" key="8">
    <source>
        <dbReference type="PROSITE" id="PS50109"/>
    </source>
</evidence>
<keyword evidence="7" id="KW-0472">Membrane</keyword>